<evidence type="ECO:0000313" key="2">
    <source>
        <dbReference type="EMBL" id="GIY79433.1"/>
    </source>
</evidence>
<organism evidence="2 3">
    <name type="scientific">Caerostris darwini</name>
    <dbReference type="NCBI Taxonomy" id="1538125"/>
    <lineage>
        <taxon>Eukaryota</taxon>
        <taxon>Metazoa</taxon>
        <taxon>Ecdysozoa</taxon>
        <taxon>Arthropoda</taxon>
        <taxon>Chelicerata</taxon>
        <taxon>Arachnida</taxon>
        <taxon>Araneae</taxon>
        <taxon>Araneomorphae</taxon>
        <taxon>Entelegynae</taxon>
        <taxon>Araneoidea</taxon>
        <taxon>Araneidae</taxon>
        <taxon>Caerostris</taxon>
    </lineage>
</organism>
<protein>
    <submittedName>
        <fullName evidence="2">Uncharacterized protein</fullName>
    </submittedName>
</protein>
<evidence type="ECO:0000313" key="3">
    <source>
        <dbReference type="Proteomes" id="UP001054837"/>
    </source>
</evidence>
<accession>A0AAV4WAR3</accession>
<dbReference type="EMBL" id="BPLQ01014397">
    <property type="protein sequence ID" value="GIY79433.1"/>
    <property type="molecule type" value="Genomic_DNA"/>
</dbReference>
<dbReference type="Proteomes" id="UP001054837">
    <property type="component" value="Unassembled WGS sequence"/>
</dbReference>
<evidence type="ECO:0000256" key="1">
    <source>
        <dbReference type="SAM" id="MobiDB-lite"/>
    </source>
</evidence>
<sequence length="73" mass="8104">MTTGSSSRDGPSIKHSKGSKGSSILRMSGEPDGGITHSEEVVCLANIWEWASNLWSSPLQRRFQRRVEENTEN</sequence>
<proteinExistence type="predicted"/>
<name>A0AAV4WAR3_9ARAC</name>
<comment type="caution">
    <text evidence="2">The sequence shown here is derived from an EMBL/GenBank/DDBJ whole genome shotgun (WGS) entry which is preliminary data.</text>
</comment>
<reference evidence="2 3" key="1">
    <citation type="submission" date="2021-06" db="EMBL/GenBank/DDBJ databases">
        <title>Caerostris darwini draft genome.</title>
        <authorList>
            <person name="Kono N."/>
            <person name="Arakawa K."/>
        </authorList>
    </citation>
    <scope>NUCLEOTIDE SEQUENCE [LARGE SCALE GENOMIC DNA]</scope>
</reference>
<keyword evidence="3" id="KW-1185">Reference proteome</keyword>
<dbReference type="AlphaFoldDB" id="A0AAV4WAR3"/>
<gene>
    <name evidence="2" type="ORF">CDAR_242891</name>
</gene>
<feature type="region of interest" description="Disordered" evidence="1">
    <location>
        <begin position="1"/>
        <end position="36"/>
    </location>
</feature>